<dbReference type="InterPro" id="IPR008979">
    <property type="entry name" value="Galactose-bd-like_sf"/>
</dbReference>
<name>A9FKL2_SORC5</name>
<evidence type="ECO:0000313" key="2">
    <source>
        <dbReference type="EMBL" id="CAN95127.1"/>
    </source>
</evidence>
<sequence length="556" mass="60040">MRHLRQLFVCSVLAIAAIPVGCTADAPDDAEQESEVGSLSLALVGNSSSGATYRLSQAWFDIYGLTARTIYGGGDTPALTEVLPVGPYDVMLRPGWVLERWTGGGYQPVSASLTSANPTWVYIGEGATSTVAFQFRADGDVVSVGHGRLDIVIGVDDTTPLREDTDVACSNGYDDDGDGRPDCSDPDCQWMPFCGPVGEDTDWECSNGYDDDMDGLADCSDPDCQGYPFCAPVREDTDWACSNGADDDMDGLADCADPDCQWYSFCSPWREDTDAACSNGYDDDGDGLADCADPECQWMPYCMPVREDTDWTCSNGADDDGDGFVDCSDADCQSQPYCMSWREDTDWACSNGSDDDADGLTDCSDPDCGWLPVCAMPGLVIEDFEDGDFLFSAPYAGSAPPFTGPWVTYDDGTVPPVNLFSVPGPFSSTALAAHSPGVPSASGAGVTLSFDMWPVDVSSFQGIRFHIRGQGTQVRFDVGTLLTTPEGGLCSACYDSHGIDLWVGTEWVTVELRWWDLIQQGWGTLVPFEPWSVMNLNWRTPVGQPLRIEIDDVQLF</sequence>
<keyword evidence="1" id="KW-0732">Signal</keyword>
<dbReference type="KEGG" id="scl:sce4964"/>
<dbReference type="HOGENOM" id="CLU_489923_0_0_7"/>
<organism evidence="2 3">
    <name type="scientific">Sorangium cellulosum (strain So ce56)</name>
    <name type="common">Polyangium cellulosum (strain So ce56)</name>
    <dbReference type="NCBI Taxonomy" id="448385"/>
    <lineage>
        <taxon>Bacteria</taxon>
        <taxon>Pseudomonadati</taxon>
        <taxon>Myxococcota</taxon>
        <taxon>Polyangia</taxon>
        <taxon>Polyangiales</taxon>
        <taxon>Polyangiaceae</taxon>
        <taxon>Sorangium</taxon>
    </lineage>
</organism>
<accession>A9FKL2</accession>
<dbReference type="SUPFAM" id="SSF49785">
    <property type="entry name" value="Galactose-binding domain-like"/>
    <property type="match status" value="1"/>
</dbReference>
<feature type="chain" id="PRO_5002738495" evidence="1">
    <location>
        <begin position="27"/>
        <end position="556"/>
    </location>
</feature>
<dbReference type="RefSeq" id="WP_012237596.1">
    <property type="nucleotide sequence ID" value="NC_010162.1"/>
</dbReference>
<dbReference type="eggNOG" id="ENOG5033FM0">
    <property type="taxonomic scope" value="Bacteria"/>
</dbReference>
<keyword evidence="3" id="KW-1185">Reference proteome</keyword>
<dbReference type="AlphaFoldDB" id="A9FKL2"/>
<dbReference type="Proteomes" id="UP000002139">
    <property type="component" value="Chromosome"/>
</dbReference>
<protein>
    <submittedName>
        <fullName evidence="2">Uncharacterized protein</fullName>
    </submittedName>
</protein>
<reference evidence="2 3" key="1">
    <citation type="journal article" date="2007" name="Nat. Biotechnol.">
        <title>Complete genome sequence of the myxobacterium Sorangium cellulosum.</title>
        <authorList>
            <person name="Schneiker S."/>
            <person name="Perlova O."/>
            <person name="Kaiser O."/>
            <person name="Gerth K."/>
            <person name="Alici A."/>
            <person name="Altmeyer M.O."/>
            <person name="Bartels D."/>
            <person name="Bekel T."/>
            <person name="Beyer S."/>
            <person name="Bode E."/>
            <person name="Bode H.B."/>
            <person name="Bolten C.J."/>
            <person name="Choudhuri J.V."/>
            <person name="Doss S."/>
            <person name="Elnakady Y.A."/>
            <person name="Frank B."/>
            <person name="Gaigalat L."/>
            <person name="Goesmann A."/>
            <person name="Groeger C."/>
            <person name="Gross F."/>
            <person name="Jelsbak L."/>
            <person name="Jelsbak L."/>
            <person name="Kalinowski J."/>
            <person name="Kegler C."/>
            <person name="Knauber T."/>
            <person name="Konietzny S."/>
            <person name="Kopp M."/>
            <person name="Krause L."/>
            <person name="Krug D."/>
            <person name="Linke B."/>
            <person name="Mahmud T."/>
            <person name="Martinez-Arias R."/>
            <person name="McHardy A.C."/>
            <person name="Merai M."/>
            <person name="Meyer F."/>
            <person name="Mormann S."/>
            <person name="Munoz-Dorado J."/>
            <person name="Perez J."/>
            <person name="Pradella S."/>
            <person name="Rachid S."/>
            <person name="Raddatz G."/>
            <person name="Rosenau F."/>
            <person name="Rueckert C."/>
            <person name="Sasse F."/>
            <person name="Scharfe M."/>
            <person name="Schuster S.C."/>
            <person name="Suen G."/>
            <person name="Treuner-Lange A."/>
            <person name="Velicer G.J."/>
            <person name="Vorholter F.-J."/>
            <person name="Weissman K.J."/>
            <person name="Welch R.D."/>
            <person name="Wenzel S.C."/>
            <person name="Whitworth D.E."/>
            <person name="Wilhelm S."/>
            <person name="Wittmann C."/>
            <person name="Bloecker H."/>
            <person name="Puehler A."/>
            <person name="Mueller R."/>
        </authorList>
    </citation>
    <scope>NUCLEOTIDE SEQUENCE [LARGE SCALE GENOMIC DNA]</scope>
    <source>
        <strain evidence="3">So ce56</strain>
    </source>
</reference>
<proteinExistence type="predicted"/>
<evidence type="ECO:0000313" key="3">
    <source>
        <dbReference type="Proteomes" id="UP000002139"/>
    </source>
</evidence>
<feature type="signal peptide" evidence="1">
    <location>
        <begin position="1"/>
        <end position="26"/>
    </location>
</feature>
<evidence type="ECO:0000256" key="1">
    <source>
        <dbReference type="SAM" id="SignalP"/>
    </source>
</evidence>
<dbReference type="NCBIfam" id="NF033662">
    <property type="entry name" value="acid_disulf_rpt"/>
    <property type="match status" value="6"/>
</dbReference>
<gene>
    <name evidence="2" type="ordered locus">sce4964</name>
</gene>
<dbReference type="EMBL" id="AM746676">
    <property type="protein sequence ID" value="CAN95127.1"/>
    <property type="molecule type" value="Genomic_DNA"/>
</dbReference>